<dbReference type="PANTHER" id="PTHR24092:SF150">
    <property type="entry name" value="PHOSPHOLIPID-TRANSPORTING ATPASE"/>
    <property type="match status" value="1"/>
</dbReference>
<evidence type="ECO:0000256" key="9">
    <source>
        <dbReference type="ARBA" id="ARBA00022989"/>
    </source>
</evidence>
<dbReference type="EMBL" id="HBGA01130558">
    <property type="protein sequence ID" value="CAD9037227.1"/>
    <property type="molecule type" value="Transcribed_RNA"/>
</dbReference>
<evidence type="ECO:0000256" key="2">
    <source>
        <dbReference type="ARBA" id="ARBA00008109"/>
    </source>
</evidence>
<feature type="transmembrane region" description="Helical" evidence="15">
    <location>
        <begin position="222"/>
        <end position="247"/>
    </location>
</feature>
<evidence type="ECO:0000256" key="11">
    <source>
        <dbReference type="ARBA" id="ARBA00034036"/>
    </source>
</evidence>
<comment type="cofactor">
    <cofactor evidence="14">
        <name>Mg(2+)</name>
        <dbReference type="ChEBI" id="CHEBI:18420"/>
    </cofactor>
</comment>
<feature type="binding site" evidence="13">
    <location>
        <position position="692"/>
    </location>
    <ligand>
        <name>ATP</name>
        <dbReference type="ChEBI" id="CHEBI:30616"/>
    </ligand>
</feature>
<dbReference type="InterPro" id="IPR001757">
    <property type="entry name" value="P_typ_ATPase"/>
</dbReference>
<keyword evidence="6 13" id="KW-0067">ATP-binding</keyword>
<feature type="binding site" evidence="14">
    <location>
        <position position="693"/>
    </location>
    <ligand>
        <name>Mg(2+)</name>
        <dbReference type="ChEBI" id="CHEBI:18420"/>
    </ligand>
</feature>
<dbReference type="Pfam" id="PF13246">
    <property type="entry name" value="Cation_ATPase"/>
    <property type="match status" value="1"/>
</dbReference>
<evidence type="ECO:0000256" key="3">
    <source>
        <dbReference type="ARBA" id="ARBA00022692"/>
    </source>
</evidence>
<dbReference type="InterPro" id="IPR032630">
    <property type="entry name" value="P_typ_ATPase_c"/>
</dbReference>
<comment type="similarity">
    <text evidence="2 15">Belongs to the cation transport ATPase (P-type) (TC 3.A.3) family. Type IV subfamily.</text>
</comment>
<dbReference type="Pfam" id="PF16212">
    <property type="entry name" value="PhoLip_ATPase_C"/>
    <property type="match status" value="1"/>
</dbReference>
<dbReference type="InterPro" id="IPR006539">
    <property type="entry name" value="P-type_ATPase_IV"/>
</dbReference>
<feature type="binding site" evidence="13">
    <location>
        <position position="669"/>
    </location>
    <ligand>
        <name>ATP</name>
        <dbReference type="ChEBI" id="CHEBI:30616"/>
    </ligand>
</feature>
<dbReference type="GO" id="GO:0005524">
    <property type="term" value="F:ATP binding"/>
    <property type="evidence" value="ECO:0007669"/>
    <property type="project" value="UniProtKB-UniRule"/>
</dbReference>
<evidence type="ECO:0000256" key="10">
    <source>
        <dbReference type="ARBA" id="ARBA00023136"/>
    </source>
</evidence>
<sequence>MARWRADKWANDQLHQVVKEGKLRDTKSQQIRVGDIILIKKDEPFPADLIFLSAPLVEGHHDVECYIETANLDGETALKPKRAIDATGHLNTVEAIMKTEIEVIADPPNRSLVQWEGQMKVHGKESPLSLKQFLFRGCVLRNTEWILGAVCYAGKDTKMMRNLKARPSKRSIMEKKLNNFILFIFLLNVFMCFLLSLLAMIFKNVYTQYAWYIKYFDNSNAYVFFTTWLSFFLLLSYMIPISLFVTIEICKASQAKLMQWDLKMFHNSRRMVVKSSSLNEDLGLIRYIFTDKTGTLTDNLMVLAGFSVMDFTHNDLVDPGKLNAELQPRQQPLREAVLDWIRCVLLCNTCVLSRDVNGNLLPESQSQDEVALVKGLMSNGYFLTNRNSRSMTLSLDGQVEEWTIEGLLEFDSDRKRMSIIVRKVGGAPGPMVMYTKGADSTMLPLMEKGYHEFGLGQSSGLSQDYTPQIRSELDRFSRLGLRTLVMAMRYVDLHEYTHWKQLYDAANLTMGGGKARQGKITEACTLIEKAFNLLGCSAIEDKLQDQVPETIHFFMQAGVVVWMLTGDKMETAVNIAGCARLKDHEDRLCYISGTTDGYTREVIGEQLVRAKDWINNTPQNADGKCKVVLVMDGPAFAIIEEDRELQEIFHYCAVRIKSAICCRLEPLQKAHIVDMFQSGNKDVCLGIGDGANDVSMIQSARVGVGVMGLEGSQAELASDYAIPRFRHLVRLCAVHGRFSSVRNAFLIQYSFYKNNLFAFMQFYFGFYSGFSGQTLTDEWLMANYNLLFTQLPPLVGGIFEKDIEETDLEKDPLLFKSARLKSPFNVLTASMWMFISTIHSIIIYYSCWPVLVNDDQNYYRSSGLRTAGLLISNIVLTVVLSKACLHLKYWTWITFLSAALSFALYMMFVWVYNFFGKDVLTEWNFYYQASVGFADVKTYLYLILYIFGIFTCLDYTFLVGQQTFLPTYADVKMSLYKKKSPRSFILRFILMVGCLLAMLIACIVLAVG</sequence>
<keyword evidence="3 15" id="KW-0812">Transmembrane</keyword>
<dbReference type="Gene3D" id="2.70.150.10">
    <property type="entry name" value="Calcium-transporting ATPase, cytoplasmic transduction domain A"/>
    <property type="match status" value="1"/>
</dbReference>
<feature type="binding site" evidence="13">
    <location>
        <position position="482"/>
    </location>
    <ligand>
        <name>ATP</name>
        <dbReference type="ChEBI" id="CHEBI:30616"/>
    </ligand>
</feature>
<dbReference type="PANTHER" id="PTHR24092">
    <property type="entry name" value="PROBABLE PHOSPHOLIPID-TRANSPORTING ATPASE"/>
    <property type="match status" value="1"/>
</dbReference>
<dbReference type="InterPro" id="IPR023298">
    <property type="entry name" value="ATPase_P-typ_TM_dom_sf"/>
</dbReference>
<evidence type="ECO:0000256" key="6">
    <source>
        <dbReference type="ARBA" id="ARBA00022840"/>
    </source>
</evidence>
<feature type="binding site" evidence="13">
    <location>
        <position position="436"/>
    </location>
    <ligand>
        <name>ATP</name>
        <dbReference type="ChEBI" id="CHEBI:30616"/>
    </ligand>
</feature>
<keyword evidence="7 14" id="KW-0460">Magnesium</keyword>
<feature type="transmembrane region" description="Helical" evidence="15">
    <location>
        <begin position="866"/>
        <end position="885"/>
    </location>
</feature>
<feature type="binding site" evidence="14">
    <location>
        <position position="291"/>
    </location>
    <ligand>
        <name>Mg(2+)</name>
        <dbReference type="ChEBI" id="CHEBI:18420"/>
    </ligand>
</feature>
<dbReference type="SUPFAM" id="SSF81665">
    <property type="entry name" value="Calcium ATPase, transmembrane domain M"/>
    <property type="match status" value="1"/>
</dbReference>
<protein>
    <recommendedName>
        <fullName evidence="15">Phospholipid-transporting ATPase</fullName>
        <ecNumber evidence="15">7.6.2.1</ecNumber>
    </recommendedName>
</protein>
<dbReference type="InterPro" id="IPR008250">
    <property type="entry name" value="ATPase_P-typ_transduc_dom_A_sf"/>
</dbReference>
<dbReference type="SUPFAM" id="SSF81653">
    <property type="entry name" value="Calcium ATPase, transduction domain A"/>
    <property type="match status" value="1"/>
</dbReference>
<evidence type="ECO:0000256" key="12">
    <source>
        <dbReference type="PIRSR" id="PIRSR606539-1"/>
    </source>
</evidence>
<feature type="transmembrane region" description="Helical" evidence="15">
    <location>
        <begin position="824"/>
        <end position="846"/>
    </location>
</feature>
<dbReference type="Gene3D" id="3.40.1110.10">
    <property type="entry name" value="Calcium-transporting ATPase, cytoplasmic domain N"/>
    <property type="match status" value="1"/>
</dbReference>
<evidence type="ECO:0000256" key="8">
    <source>
        <dbReference type="ARBA" id="ARBA00022967"/>
    </source>
</evidence>
<feature type="binding site" evidence="13">
    <location>
        <position position="565"/>
    </location>
    <ligand>
        <name>ATP</name>
        <dbReference type="ChEBI" id="CHEBI:30616"/>
    </ligand>
</feature>
<feature type="transmembrane region" description="Helical" evidence="15">
    <location>
        <begin position="892"/>
        <end position="915"/>
    </location>
</feature>
<dbReference type="SFLD" id="SFLDF00027">
    <property type="entry name" value="p-type_atpase"/>
    <property type="match status" value="1"/>
</dbReference>
<dbReference type="AlphaFoldDB" id="A0A7S1JAI8"/>
<dbReference type="GO" id="GO:0016887">
    <property type="term" value="F:ATP hydrolysis activity"/>
    <property type="evidence" value="ECO:0007669"/>
    <property type="project" value="InterPro"/>
</dbReference>
<feature type="transmembrane region" description="Helical" evidence="15">
    <location>
        <begin position="939"/>
        <end position="964"/>
    </location>
</feature>
<dbReference type="GO" id="GO:0000287">
    <property type="term" value="F:magnesium ion binding"/>
    <property type="evidence" value="ECO:0007669"/>
    <property type="project" value="UniProtKB-UniRule"/>
</dbReference>
<feature type="active site" description="4-aspartylphosphate intermediate" evidence="12">
    <location>
        <position position="291"/>
    </location>
</feature>
<dbReference type="GO" id="GO:0045332">
    <property type="term" value="P:phospholipid translocation"/>
    <property type="evidence" value="ECO:0007669"/>
    <property type="project" value="TreeGrafter"/>
</dbReference>
<evidence type="ECO:0000256" key="14">
    <source>
        <dbReference type="PIRSR" id="PIRSR606539-3"/>
    </source>
</evidence>
<dbReference type="GO" id="GO:0005886">
    <property type="term" value="C:plasma membrane"/>
    <property type="evidence" value="ECO:0007669"/>
    <property type="project" value="TreeGrafter"/>
</dbReference>
<feature type="binding site" evidence="13">
    <location>
        <position position="292"/>
    </location>
    <ligand>
        <name>ATP</name>
        <dbReference type="ChEBI" id="CHEBI:30616"/>
    </ligand>
</feature>
<evidence type="ECO:0000256" key="1">
    <source>
        <dbReference type="ARBA" id="ARBA00004141"/>
    </source>
</evidence>
<keyword evidence="4 14" id="KW-0479">Metal-binding</keyword>
<comment type="subcellular location">
    <subcellularLocation>
        <location evidence="1 15">Membrane</location>
        <topology evidence="1 15">Multi-pass membrane protein</topology>
    </subcellularLocation>
</comment>
<feature type="binding site" evidence="13">
    <location>
        <position position="567"/>
    </location>
    <ligand>
        <name>ATP</name>
        <dbReference type="ChEBI" id="CHEBI:30616"/>
    </ligand>
</feature>
<evidence type="ECO:0000256" key="4">
    <source>
        <dbReference type="ARBA" id="ARBA00022723"/>
    </source>
</evidence>
<proteinExistence type="inferred from homology"/>
<keyword evidence="10 15" id="KW-0472">Membrane</keyword>
<accession>A0A7S1JAI8</accession>
<evidence type="ECO:0000313" key="17">
    <source>
        <dbReference type="EMBL" id="CAD9037227.1"/>
    </source>
</evidence>
<feature type="binding site" evidence="13">
    <location>
        <position position="293"/>
    </location>
    <ligand>
        <name>ATP</name>
        <dbReference type="ChEBI" id="CHEBI:30616"/>
    </ligand>
</feature>
<dbReference type="InterPro" id="IPR023214">
    <property type="entry name" value="HAD_sf"/>
</dbReference>
<comment type="catalytic activity">
    <reaction evidence="11 15">
        <text>ATP + H2O + phospholipidSide 1 = ADP + phosphate + phospholipidSide 2.</text>
        <dbReference type="EC" id="7.6.2.1"/>
    </reaction>
</comment>
<dbReference type="NCBIfam" id="TIGR01494">
    <property type="entry name" value="ATPase_P-type"/>
    <property type="match status" value="1"/>
</dbReference>
<keyword evidence="8 15" id="KW-1278">Translocase</keyword>
<organism evidence="17">
    <name type="scientific">Eutreptiella gymnastica</name>
    <dbReference type="NCBI Taxonomy" id="73025"/>
    <lineage>
        <taxon>Eukaryota</taxon>
        <taxon>Discoba</taxon>
        <taxon>Euglenozoa</taxon>
        <taxon>Euglenida</taxon>
        <taxon>Spirocuta</taxon>
        <taxon>Euglenophyceae</taxon>
        <taxon>Eutreptiales</taxon>
        <taxon>Eutreptiaceae</taxon>
        <taxon>Eutreptiella</taxon>
    </lineage>
</organism>
<dbReference type="SFLD" id="SFLDS00003">
    <property type="entry name" value="Haloacid_Dehalogenase"/>
    <property type="match status" value="1"/>
</dbReference>
<dbReference type="InterPro" id="IPR044492">
    <property type="entry name" value="P_typ_ATPase_HD_dom"/>
</dbReference>
<dbReference type="GO" id="GO:0140326">
    <property type="term" value="F:ATPase-coupled intramembrane lipid transporter activity"/>
    <property type="evidence" value="ECO:0007669"/>
    <property type="project" value="UniProtKB-EC"/>
</dbReference>
<dbReference type="Gene3D" id="3.40.50.1000">
    <property type="entry name" value="HAD superfamily/HAD-like"/>
    <property type="match status" value="1"/>
</dbReference>
<feature type="domain" description="P-type ATPase C-terminal" evidence="16">
    <location>
        <begin position="716"/>
        <end position="967"/>
    </location>
</feature>
<name>A0A7S1JAI8_9EUGL</name>
<keyword evidence="9 15" id="KW-1133">Transmembrane helix</keyword>
<reference evidence="17" key="1">
    <citation type="submission" date="2021-01" db="EMBL/GenBank/DDBJ databases">
        <authorList>
            <person name="Corre E."/>
            <person name="Pelletier E."/>
            <person name="Niang G."/>
            <person name="Scheremetjew M."/>
            <person name="Finn R."/>
            <person name="Kale V."/>
            <person name="Holt S."/>
            <person name="Cochrane G."/>
            <person name="Meng A."/>
            <person name="Brown T."/>
            <person name="Cohen L."/>
        </authorList>
    </citation>
    <scope>NUCLEOTIDE SEQUENCE</scope>
    <source>
        <strain evidence="17">NIES-381</strain>
    </source>
</reference>
<evidence type="ECO:0000256" key="15">
    <source>
        <dbReference type="RuleBase" id="RU362033"/>
    </source>
</evidence>
<feature type="binding site" evidence="13">
    <location>
        <position position="566"/>
    </location>
    <ligand>
        <name>ATP</name>
        <dbReference type="ChEBI" id="CHEBI:30616"/>
    </ligand>
</feature>
<dbReference type="SUPFAM" id="SSF56784">
    <property type="entry name" value="HAD-like"/>
    <property type="match status" value="1"/>
</dbReference>
<evidence type="ECO:0000259" key="16">
    <source>
        <dbReference type="Pfam" id="PF16212"/>
    </source>
</evidence>
<feature type="binding site" evidence="14">
    <location>
        <position position="293"/>
    </location>
    <ligand>
        <name>Mg(2+)</name>
        <dbReference type="ChEBI" id="CHEBI:18420"/>
    </ligand>
</feature>
<evidence type="ECO:0000256" key="13">
    <source>
        <dbReference type="PIRSR" id="PIRSR606539-2"/>
    </source>
</evidence>
<keyword evidence="5 13" id="KW-0547">Nucleotide-binding</keyword>
<feature type="binding site" evidence="13">
    <location>
        <position position="693"/>
    </location>
    <ligand>
        <name>ATP</name>
        <dbReference type="ChEBI" id="CHEBI:30616"/>
    </ligand>
</feature>
<dbReference type="NCBIfam" id="TIGR01652">
    <property type="entry name" value="ATPase-Plipid"/>
    <property type="match status" value="1"/>
</dbReference>
<dbReference type="InterPro" id="IPR023299">
    <property type="entry name" value="ATPase_P-typ_cyto_dom_N"/>
</dbReference>
<dbReference type="SFLD" id="SFLDG00002">
    <property type="entry name" value="C1.7:_P-type_atpase_like"/>
    <property type="match status" value="1"/>
</dbReference>
<feature type="binding site" evidence="13">
    <location>
        <position position="663"/>
    </location>
    <ligand>
        <name>ATP</name>
        <dbReference type="ChEBI" id="CHEBI:30616"/>
    </ligand>
</feature>
<feature type="transmembrane region" description="Helical" evidence="15">
    <location>
        <begin position="180"/>
        <end position="202"/>
    </location>
</feature>
<dbReference type="PROSITE" id="PS00154">
    <property type="entry name" value="ATPASE_E1_E2"/>
    <property type="match status" value="1"/>
</dbReference>
<dbReference type="InterPro" id="IPR018303">
    <property type="entry name" value="ATPase_P-typ_P_site"/>
</dbReference>
<dbReference type="InterPro" id="IPR036412">
    <property type="entry name" value="HAD-like_sf"/>
</dbReference>
<evidence type="ECO:0000256" key="7">
    <source>
        <dbReference type="ARBA" id="ARBA00022842"/>
    </source>
</evidence>
<dbReference type="SUPFAM" id="SSF81660">
    <property type="entry name" value="Metal cation-transporting ATPase, ATP-binding domain N"/>
    <property type="match status" value="1"/>
</dbReference>
<feature type="transmembrane region" description="Helical" evidence="15">
    <location>
        <begin position="984"/>
        <end position="1007"/>
    </location>
</feature>
<feature type="binding site" evidence="13">
    <location>
        <position position="291"/>
    </location>
    <ligand>
        <name>ATP</name>
        <dbReference type="ChEBI" id="CHEBI:30616"/>
    </ligand>
</feature>
<dbReference type="EC" id="7.6.2.1" evidence="15"/>
<feature type="binding site" evidence="14">
    <location>
        <position position="689"/>
    </location>
    <ligand>
        <name>Mg(2+)</name>
        <dbReference type="ChEBI" id="CHEBI:18420"/>
    </ligand>
</feature>
<gene>
    <name evidence="17" type="ORF">EGYM00392_LOCUS48386</name>
</gene>
<evidence type="ECO:0000256" key="5">
    <source>
        <dbReference type="ARBA" id="ARBA00022741"/>
    </source>
</evidence>
<dbReference type="PRINTS" id="PR00119">
    <property type="entry name" value="CATATPASE"/>
</dbReference>
<dbReference type="FunFam" id="3.40.50.1000:FF:000014">
    <property type="entry name" value="Phospholipid-transporting ATPase"/>
    <property type="match status" value="1"/>
</dbReference>
<feature type="binding site" evidence="13">
    <location>
        <position position="369"/>
    </location>
    <ligand>
        <name>ATP</name>
        <dbReference type="ChEBI" id="CHEBI:30616"/>
    </ligand>
</feature>
<feature type="binding site" evidence="13">
    <location>
        <position position="410"/>
    </location>
    <ligand>
        <name>ATP</name>
        <dbReference type="ChEBI" id="CHEBI:30616"/>
    </ligand>
</feature>